<dbReference type="InterPro" id="IPR014265">
    <property type="entry name" value="XrtA/PrsK"/>
</dbReference>
<dbReference type="NCBIfam" id="TIGR02916">
    <property type="entry name" value="PEP_his_kin"/>
    <property type="match status" value="1"/>
</dbReference>
<dbReference type="PANTHER" id="PTHR43065">
    <property type="entry name" value="SENSOR HISTIDINE KINASE"/>
    <property type="match status" value="1"/>
</dbReference>
<dbReference type="InterPro" id="IPR005467">
    <property type="entry name" value="His_kinase_dom"/>
</dbReference>
<sequence length="693" mass="76602">MLTTVATASYAMAGMAHLVLAALLLTSWRGRLHGMMLLVACLLSVLWAAFFAYQANQNAPLSLSSDVLEILRNAGWTGFLVVLLGLHQQEKNSSGARTSPVLTAIALLYTGCLFITAYSHGKDDPAFHATGDFTSNIVGSLAMAILGMILVEQVYRNTPLRQRWGIKFACLGIGGIFAYDFYLYSDALLLKQINPEIWAARGIINALVVPLIAVSAARNPDWSLGIAVSRRILFYSAALFGAAAYLLAMAATGYYLRFFGGSWGTVMQVSFLFGAIVLLLAVLFSGTLRSWLRVFISKHFFSYNYDYREEWLHFTRTLAEGEHGLEERVIQALAQLVESPGGSLWIRKESGSFEPVAHLNISPAGGAESSSSPFCQFLENKEWVIDLGEYAAGPEKYAIPLPQWLHAISRAWLVVPLIQHRKLFGFVVLVQPRSKVKLNWEVSDLLKVAGKQAASYLAQHEAANALMVARQFESFNRMSTFVVHDLKNLVSQLSLLLSNAEKHRKNPEFQQDMIETVYLSVQKMRRLLEKLSSGDSPEKPAPLVIAELLQEVVKSKSITELKPVLEILDPDLSVYANAARLERVVGHLIQNAIEATARNGQVWVRLMRKNDFAVIEIKDTGHGMSEKFIREKLFKPFESTKSAGMGIGVFESREYVSELGGKVEVSSSASNGTIFRIILPLYGARTVGIQKAG</sequence>
<keyword evidence="9" id="KW-0812">Transmembrane</keyword>
<keyword evidence="4" id="KW-0808">Transferase</keyword>
<dbReference type="RefSeq" id="WP_041352659.1">
    <property type="nucleotide sequence ID" value="NC_007614.1"/>
</dbReference>
<keyword evidence="6 11" id="KW-0418">Kinase</keyword>
<evidence type="ECO:0000256" key="4">
    <source>
        <dbReference type="ARBA" id="ARBA00022679"/>
    </source>
</evidence>
<evidence type="ECO:0000256" key="3">
    <source>
        <dbReference type="ARBA" id="ARBA00022553"/>
    </source>
</evidence>
<dbReference type="InterPro" id="IPR003594">
    <property type="entry name" value="HATPase_dom"/>
</dbReference>
<protein>
    <recommendedName>
        <fullName evidence="2">histidine kinase</fullName>
        <ecNumber evidence="2">2.7.13.3</ecNumber>
    </recommendedName>
</protein>
<name>A0A1H5UX15_NITMU</name>
<dbReference type="SUPFAM" id="SSF55781">
    <property type="entry name" value="GAF domain-like"/>
    <property type="match status" value="1"/>
</dbReference>
<reference evidence="11 12" key="1">
    <citation type="submission" date="2016-10" db="EMBL/GenBank/DDBJ databases">
        <authorList>
            <person name="de Groot N.N."/>
        </authorList>
    </citation>
    <scope>NUCLEOTIDE SEQUENCE [LARGE SCALE GENOMIC DNA]</scope>
    <source>
        <strain evidence="11 12">Nl13</strain>
    </source>
</reference>
<gene>
    <name evidence="11" type="ORF">SAMN05216403_10996</name>
</gene>
<dbReference type="SUPFAM" id="SSF55874">
    <property type="entry name" value="ATPase domain of HSP90 chaperone/DNA topoisomerase II/histidine kinase"/>
    <property type="match status" value="1"/>
</dbReference>
<dbReference type="PRINTS" id="PR00344">
    <property type="entry name" value="BCTRLSENSOR"/>
</dbReference>
<feature type="transmembrane region" description="Helical" evidence="9">
    <location>
        <begin position="197"/>
        <end position="220"/>
    </location>
</feature>
<evidence type="ECO:0000256" key="5">
    <source>
        <dbReference type="ARBA" id="ARBA00022741"/>
    </source>
</evidence>
<keyword evidence="7" id="KW-0067">ATP-binding</keyword>
<feature type="transmembrane region" description="Helical" evidence="9">
    <location>
        <begin position="32"/>
        <end position="50"/>
    </location>
</feature>
<dbReference type="InterPro" id="IPR003018">
    <property type="entry name" value="GAF"/>
</dbReference>
<evidence type="ECO:0000259" key="10">
    <source>
        <dbReference type="PROSITE" id="PS50109"/>
    </source>
</evidence>
<organism evidence="11 12">
    <name type="scientific">Nitrosospira multiformis (strain ATCC 25196 / NCIMB 11849 / C 71)</name>
    <dbReference type="NCBI Taxonomy" id="323848"/>
    <lineage>
        <taxon>Bacteria</taxon>
        <taxon>Pseudomonadati</taxon>
        <taxon>Pseudomonadota</taxon>
        <taxon>Betaproteobacteria</taxon>
        <taxon>Nitrosomonadales</taxon>
        <taxon>Nitrosomonadaceae</taxon>
        <taxon>Nitrosospira</taxon>
    </lineage>
</organism>
<evidence type="ECO:0000256" key="9">
    <source>
        <dbReference type="SAM" id="Phobius"/>
    </source>
</evidence>
<dbReference type="GO" id="GO:0004673">
    <property type="term" value="F:protein histidine kinase activity"/>
    <property type="evidence" value="ECO:0007669"/>
    <property type="project" value="UniProtKB-EC"/>
</dbReference>
<evidence type="ECO:0000256" key="8">
    <source>
        <dbReference type="ARBA" id="ARBA00023012"/>
    </source>
</evidence>
<dbReference type="Proteomes" id="UP000236751">
    <property type="component" value="Unassembled WGS sequence"/>
</dbReference>
<feature type="transmembrane region" description="Helical" evidence="9">
    <location>
        <begin position="70"/>
        <end position="87"/>
    </location>
</feature>
<feature type="transmembrane region" description="Helical" evidence="9">
    <location>
        <begin position="164"/>
        <end position="185"/>
    </location>
</feature>
<evidence type="ECO:0000256" key="7">
    <source>
        <dbReference type="ARBA" id="ARBA00022840"/>
    </source>
</evidence>
<keyword evidence="3" id="KW-0597">Phosphoprotein</keyword>
<keyword evidence="8" id="KW-0902">Two-component regulatory system</keyword>
<dbReference type="SMART" id="SM00387">
    <property type="entry name" value="HATPase_c"/>
    <property type="match status" value="1"/>
</dbReference>
<dbReference type="Pfam" id="PF02518">
    <property type="entry name" value="HATPase_c"/>
    <property type="match status" value="1"/>
</dbReference>
<feature type="transmembrane region" description="Helical" evidence="9">
    <location>
        <begin position="99"/>
        <end position="121"/>
    </location>
</feature>
<accession>A0A1H5UX15</accession>
<feature type="transmembrane region" description="Helical" evidence="9">
    <location>
        <begin position="6"/>
        <end position="25"/>
    </location>
</feature>
<dbReference type="EMBL" id="FNVK01000009">
    <property type="protein sequence ID" value="SEF79504.1"/>
    <property type="molecule type" value="Genomic_DNA"/>
</dbReference>
<keyword evidence="9" id="KW-1133">Transmembrane helix</keyword>
<keyword evidence="9" id="KW-0472">Membrane</keyword>
<dbReference type="Gene3D" id="3.30.450.40">
    <property type="match status" value="1"/>
</dbReference>
<dbReference type="PANTHER" id="PTHR43065:SF10">
    <property type="entry name" value="PEROXIDE STRESS-ACTIVATED HISTIDINE KINASE MAK3"/>
    <property type="match status" value="1"/>
</dbReference>
<dbReference type="GO" id="GO:0005524">
    <property type="term" value="F:ATP binding"/>
    <property type="evidence" value="ECO:0007669"/>
    <property type="project" value="UniProtKB-KW"/>
</dbReference>
<feature type="transmembrane region" description="Helical" evidence="9">
    <location>
        <begin position="133"/>
        <end position="152"/>
    </location>
</feature>
<evidence type="ECO:0000256" key="1">
    <source>
        <dbReference type="ARBA" id="ARBA00000085"/>
    </source>
</evidence>
<dbReference type="InterPro" id="IPR036890">
    <property type="entry name" value="HATPase_C_sf"/>
</dbReference>
<feature type="domain" description="Histidine kinase" evidence="10">
    <location>
        <begin position="481"/>
        <end position="683"/>
    </location>
</feature>
<dbReference type="AlphaFoldDB" id="A0A1H5UX15"/>
<evidence type="ECO:0000313" key="12">
    <source>
        <dbReference type="Proteomes" id="UP000236751"/>
    </source>
</evidence>
<evidence type="ECO:0000256" key="6">
    <source>
        <dbReference type="ARBA" id="ARBA00022777"/>
    </source>
</evidence>
<dbReference type="GO" id="GO:0000160">
    <property type="term" value="P:phosphorelay signal transduction system"/>
    <property type="evidence" value="ECO:0007669"/>
    <property type="project" value="UniProtKB-KW"/>
</dbReference>
<dbReference type="OrthoDB" id="9785691at2"/>
<dbReference type="Gene3D" id="3.30.565.10">
    <property type="entry name" value="Histidine kinase-like ATPase, C-terminal domain"/>
    <property type="match status" value="1"/>
</dbReference>
<keyword evidence="5" id="KW-0547">Nucleotide-binding</keyword>
<comment type="catalytic activity">
    <reaction evidence="1">
        <text>ATP + protein L-histidine = ADP + protein N-phospho-L-histidine.</text>
        <dbReference type="EC" id="2.7.13.3"/>
    </reaction>
</comment>
<dbReference type="InterPro" id="IPR004358">
    <property type="entry name" value="Sig_transdc_His_kin-like_C"/>
</dbReference>
<dbReference type="EC" id="2.7.13.3" evidence="2"/>
<proteinExistence type="predicted"/>
<feature type="transmembrane region" description="Helical" evidence="9">
    <location>
        <begin position="232"/>
        <end position="256"/>
    </location>
</feature>
<feature type="transmembrane region" description="Helical" evidence="9">
    <location>
        <begin position="268"/>
        <end position="288"/>
    </location>
</feature>
<dbReference type="Pfam" id="PF01590">
    <property type="entry name" value="GAF"/>
    <property type="match status" value="1"/>
</dbReference>
<evidence type="ECO:0000313" key="11">
    <source>
        <dbReference type="EMBL" id="SEF79504.1"/>
    </source>
</evidence>
<dbReference type="InterPro" id="IPR029016">
    <property type="entry name" value="GAF-like_dom_sf"/>
</dbReference>
<dbReference type="PROSITE" id="PS50109">
    <property type="entry name" value="HIS_KIN"/>
    <property type="match status" value="1"/>
</dbReference>
<evidence type="ECO:0000256" key="2">
    <source>
        <dbReference type="ARBA" id="ARBA00012438"/>
    </source>
</evidence>